<dbReference type="PRINTS" id="PR00320">
    <property type="entry name" value="GPROTEINBRPT"/>
</dbReference>
<dbReference type="SUPFAM" id="SSF50978">
    <property type="entry name" value="WD40 repeat-like"/>
    <property type="match status" value="1"/>
</dbReference>
<evidence type="ECO:0000256" key="8">
    <source>
        <dbReference type="ARBA" id="ARBA00022475"/>
    </source>
</evidence>
<keyword evidence="11 25" id="KW-0812">Transmembrane</keyword>
<dbReference type="InterPro" id="IPR005112">
    <property type="entry name" value="dDENN_dom"/>
</dbReference>
<dbReference type="Pfam" id="PF00560">
    <property type="entry name" value="LRR_1"/>
    <property type="match status" value="5"/>
</dbReference>
<evidence type="ECO:0000256" key="17">
    <source>
        <dbReference type="ARBA" id="ARBA00022989"/>
    </source>
</evidence>
<dbReference type="SMART" id="SM00320">
    <property type="entry name" value="WD40"/>
    <property type="match status" value="7"/>
</dbReference>
<feature type="repeat" description="WD" evidence="23">
    <location>
        <begin position="873"/>
        <end position="891"/>
    </location>
</feature>
<evidence type="ECO:0000256" key="11">
    <source>
        <dbReference type="ARBA" id="ARBA00022692"/>
    </source>
</evidence>
<dbReference type="SMART" id="SM00799">
    <property type="entry name" value="DENN"/>
    <property type="match status" value="1"/>
</dbReference>
<evidence type="ECO:0000256" key="5">
    <source>
        <dbReference type="ARBA" id="ARBA00007545"/>
    </source>
</evidence>
<accession>A0AAD1YMW7</accession>
<dbReference type="SMART" id="SM00800">
    <property type="entry name" value="uDENN"/>
    <property type="match status" value="1"/>
</dbReference>
<evidence type="ECO:0000259" key="26">
    <source>
        <dbReference type="PROSITE" id="PS50211"/>
    </source>
</evidence>
<evidence type="ECO:0000313" key="28">
    <source>
        <dbReference type="Proteomes" id="UP000834106"/>
    </source>
</evidence>
<dbReference type="PROSITE" id="PS50211">
    <property type="entry name" value="DENN"/>
    <property type="match status" value="1"/>
</dbReference>
<dbReference type="FunFam" id="3.40.50.11500:FF:000007">
    <property type="entry name" value="DENN domain and WD repeat-containing protein SCD1"/>
    <property type="match status" value="1"/>
</dbReference>
<keyword evidence="20" id="KW-0325">Glycoprotein</keyword>
<comment type="similarity">
    <text evidence="5">Belongs to the LRWD1 family.</text>
</comment>
<dbReference type="InterPro" id="IPR013210">
    <property type="entry name" value="LRR_N_plant-typ"/>
</dbReference>
<keyword evidence="18 25" id="KW-0472">Membrane</keyword>
<feature type="compositionally biased region" description="Polar residues" evidence="24">
    <location>
        <begin position="772"/>
        <end position="793"/>
    </location>
</feature>
<name>A0AAD1YMW7_9LAMI</name>
<dbReference type="CDD" id="cd00200">
    <property type="entry name" value="WD40"/>
    <property type="match status" value="1"/>
</dbReference>
<evidence type="ECO:0000256" key="22">
    <source>
        <dbReference type="ARBA" id="ARBA00033046"/>
    </source>
</evidence>
<feature type="repeat" description="WD" evidence="23">
    <location>
        <begin position="943"/>
        <end position="983"/>
    </location>
</feature>
<evidence type="ECO:0000256" key="25">
    <source>
        <dbReference type="SAM" id="Phobius"/>
    </source>
</evidence>
<evidence type="ECO:0000256" key="20">
    <source>
        <dbReference type="ARBA" id="ARBA00023180"/>
    </source>
</evidence>
<dbReference type="SUPFAM" id="SSF52047">
    <property type="entry name" value="RNI-like"/>
    <property type="match status" value="1"/>
</dbReference>
<dbReference type="PANTHER" id="PTHR27000:SF757">
    <property type="entry name" value="(WILD MALAYSIAN BANANA) HYPOTHETICAL PROTEIN"/>
    <property type="match status" value="1"/>
</dbReference>
<keyword evidence="10" id="KW-0433">Leucine-rich repeat</keyword>
<keyword evidence="16" id="KW-0158">Chromosome</keyword>
<keyword evidence="13" id="KW-0732">Signal</keyword>
<keyword evidence="12" id="KW-0235">DNA replication</keyword>
<dbReference type="GO" id="GO:0000776">
    <property type="term" value="C:kinetochore"/>
    <property type="evidence" value="ECO:0007669"/>
    <property type="project" value="UniProtKB-KW"/>
</dbReference>
<feature type="transmembrane region" description="Helical" evidence="25">
    <location>
        <begin position="2172"/>
        <end position="2195"/>
    </location>
</feature>
<dbReference type="InterPro" id="IPR043153">
    <property type="entry name" value="DENN_C"/>
</dbReference>
<evidence type="ECO:0000313" key="27">
    <source>
        <dbReference type="EMBL" id="CAI9754127.1"/>
    </source>
</evidence>
<dbReference type="SMART" id="SM00801">
    <property type="entry name" value="dDENN"/>
    <property type="match status" value="1"/>
</dbReference>
<feature type="repeat" description="WD" evidence="23">
    <location>
        <begin position="989"/>
        <end position="1025"/>
    </location>
</feature>
<dbReference type="FunFam" id="3.80.10.10:FF:000111">
    <property type="entry name" value="LRR receptor-like serine/threonine-protein kinase ERECTA"/>
    <property type="match status" value="1"/>
</dbReference>
<dbReference type="Pfam" id="PF02141">
    <property type="entry name" value="DENN"/>
    <property type="match status" value="1"/>
</dbReference>
<evidence type="ECO:0000256" key="23">
    <source>
        <dbReference type="PROSITE-ProRule" id="PRU00221"/>
    </source>
</evidence>
<organism evidence="27 28">
    <name type="scientific">Fraxinus pennsylvanica</name>
    <dbReference type="NCBI Taxonomy" id="56036"/>
    <lineage>
        <taxon>Eukaryota</taxon>
        <taxon>Viridiplantae</taxon>
        <taxon>Streptophyta</taxon>
        <taxon>Embryophyta</taxon>
        <taxon>Tracheophyta</taxon>
        <taxon>Spermatophyta</taxon>
        <taxon>Magnoliopsida</taxon>
        <taxon>eudicotyledons</taxon>
        <taxon>Gunneridae</taxon>
        <taxon>Pentapetalae</taxon>
        <taxon>asterids</taxon>
        <taxon>lamiids</taxon>
        <taxon>Lamiales</taxon>
        <taxon>Oleaceae</taxon>
        <taxon>Oleeae</taxon>
        <taxon>Fraxinus</taxon>
    </lineage>
</organism>
<dbReference type="SMART" id="SM00369">
    <property type="entry name" value="LRR_TYP"/>
    <property type="match status" value="9"/>
</dbReference>
<dbReference type="SUPFAM" id="SSF52058">
    <property type="entry name" value="L domain-like"/>
    <property type="match status" value="3"/>
</dbReference>
<protein>
    <recommendedName>
        <fullName evidence="7">Leucine-rich repeat and WD repeat-containing protein 1</fullName>
    </recommendedName>
    <alternativeName>
        <fullName evidence="22">Origin recognition complex-associated protein</fullName>
    </alternativeName>
</protein>
<gene>
    <name evidence="27" type="ORF">FPE_LOCUS1558</name>
</gene>
<dbReference type="Pfam" id="PF03456">
    <property type="entry name" value="uDENN"/>
    <property type="match status" value="1"/>
</dbReference>
<evidence type="ECO:0000256" key="21">
    <source>
        <dbReference type="ARBA" id="ARBA00023328"/>
    </source>
</evidence>
<keyword evidence="16" id="KW-0779">Telomere</keyword>
<dbReference type="InterPro" id="IPR001680">
    <property type="entry name" value="WD40_rpt"/>
</dbReference>
<dbReference type="GO" id="GO:0051707">
    <property type="term" value="P:response to other organism"/>
    <property type="evidence" value="ECO:0007669"/>
    <property type="project" value="UniProtKB-ARBA"/>
</dbReference>
<feature type="region of interest" description="Disordered" evidence="24">
    <location>
        <begin position="772"/>
        <end position="837"/>
    </location>
</feature>
<dbReference type="GO" id="GO:0000781">
    <property type="term" value="C:chromosome, telomeric region"/>
    <property type="evidence" value="ECO:0007669"/>
    <property type="project" value="UniProtKB-SubCell"/>
</dbReference>
<dbReference type="PROSITE" id="PS50294">
    <property type="entry name" value="WD_REPEATS_REGION"/>
    <property type="match status" value="3"/>
</dbReference>
<feature type="compositionally biased region" description="Basic and acidic residues" evidence="24">
    <location>
        <begin position="532"/>
        <end position="544"/>
    </location>
</feature>
<dbReference type="FunFam" id="3.80.10.10:FF:000095">
    <property type="entry name" value="LRR receptor-like serine/threonine-protein kinase GSO1"/>
    <property type="match status" value="2"/>
</dbReference>
<dbReference type="Pfam" id="PF08263">
    <property type="entry name" value="LRRNT_2"/>
    <property type="match status" value="1"/>
</dbReference>
<evidence type="ECO:0000256" key="16">
    <source>
        <dbReference type="ARBA" id="ARBA00022895"/>
    </source>
</evidence>
<feature type="repeat" description="WD" evidence="23">
    <location>
        <begin position="1066"/>
        <end position="1098"/>
    </location>
</feature>
<comment type="similarity">
    <text evidence="6">Belongs to the RLP family.</text>
</comment>
<evidence type="ECO:0000256" key="13">
    <source>
        <dbReference type="ARBA" id="ARBA00022729"/>
    </source>
</evidence>
<dbReference type="GO" id="GO:0006260">
    <property type="term" value="P:DNA replication"/>
    <property type="evidence" value="ECO:0007669"/>
    <property type="project" value="UniProtKB-KW"/>
</dbReference>
<dbReference type="EMBL" id="OU503036">
    <property type="protein sequence ID" value="CAI9754127.1"/>
    <property type="molecule type" value="Genomic_DNA"/>
</dbReference>
<keyword evidence="28" id="KW-1185">Reference proteome</keyword>
<dbReference type="InterPro" id="IPR037516">
    <property type="entry name" value="Tripartite_DENN"/>
</dbReference>
<dbReference type="InterPro" id="IPR001611">
    <property type="entry name" value="Leu-rich_rpt"/>
</dbReference>
<keyword evidence="14" id="KW-0677">Repeat</keyword>
<dbReference type="PROSITE" id="PS50082">
    <property type="entry name" value="WD_REPEATS_2"/>
    <property type="match status" value="6"/>
</dbReference>
<dbReference type="InterPro" id="IPR019775">
    <property type="entry name" value="WD40_repeat_CS"/>
</dbReference>
<dbReference type="FunFam" id="2.130.10.10:FF:000624">
    <property type="entry name" value="DENN domain and WD repeat-containing protein SCD1"/>
    <property type="match status" value="1"/>
</dbReference>
<keyword evidence="15" id="KW-0995">Kinetochore</keyword>
<dbReference type="Gene3D" id="3.40.50.11500">
    <property type="match status" value="1"/>
</dbReference>
<comment type="subcellular location">
    <subcellularLocation>
        <location evidence="1">Cell membrane</location>
        <topology evidence="1">Single-pass membrane protein</topology>
    </subcellularLocation>
    <subcellularLocation>
        <location evidence="4">Chromosome</location>
        <location evidence="4">Centromere</location>
        <location evidence="4">Kinetochore</location>
    </subcellularLocation>
    <subcellularLocation>
        <location evidence="3">Chromosome</location>
        <location evidence="3">Telomere</location>
    </subcellularLocation>
    <subcellularLocation>
        <location evidence="2">Membrane</location>
        <topology evidence="2">Single-pass type I membrane protein</topology>
    </subcellularLocation>
</comment>
<evidence type="ECO:0000256" key="19">
    <source>
        <dbReference type="ARBA" id="ARBA00023170"/>
    </source>
</evidence>
<evidence type="ECO:0000256" key="3">
    <source>
        <dbReference type="ARBA" id="ARBA00004574"/>
    </source>
</evidence>
<evidence type="ECO:0000256" key="6">
    <source>
        <dbReference type="ARBA" id="ARBA00009592"/>
    </source>
</evidence>
<evidence type="ECO:0000256" key="4">
    <source>
        <dbReference type="ARBA" id="ARBA00004629"/>
    </source>
</evidence>
<dbReference type="InterPro" id="IPR005113">
    <property type="entry name" value="uDENN_dom"/>
</dbReference>
<reference evidence="27" key="1">
    <citation type="submission" date="2023-05" db="EMBL/GenBank/DDBJ databases">
        <authorList>
            <person name="Huff M."/>
        </authorList>
    </citation>
    <scope>NUCLEOTIDE SEQUENCE</scope>
</reference>
<dbReference type="FunFam" id="3.30.450.200:FF:000006">
    <property type="entry name" value="DENN domain and WD repeat-containing protein SCD1"/>
    <property type="match status" value="1"/>
</dbReference>
<feature type="repeat" description="WD" evidence="23">
    <location>
        <begin position="1026"/>
        <end position="1065"/>
    </location>
</feature>
<feature type="region of interest" description="Disordered" evidence="24">
    <location>
        <begin position="518"/>
        <end position="544"/>
    </location>
</feature>
<evidence type="ECO:0000256" key="12">
    <source>
        <dbReference type="ARBA" id="ARBA00022705"/>
    </source>
</evidence>
<evidence type="ECO:0000256" key="14">
    <source>
        <dbReference type="ARBA" id="ARBA00022737"/>
    </source>
</evidence>
<dbReference type="Gene3D" id="3.30.450.200">
    <property type="match status" value="1"/>
</dbReference>
<dbReference type="PROSITE" id="PS00678">
    <property type="entry name" value="WD_REPEATS_1"/>
    <property type="match status" value="2"/>
</dbReference>
<dbReference type="InterPro" id="IPR032675">
    <property type="entry name" value="LRR_dom_sf"/>
</dbReference>
<evidence type="ECO:0000256" key="7">
    <source>
        <dbReference type="ARBA" id="ARBA00015536"/>
    </source>
</evidence>
<dbReference type="SMART" id="SM00365">
    <property type="entry name" value="LRR_SD22"/>
    <property type="match status" value="7"/>
</dbReference>
<keyword evidence="17 25" id="KW-1133">Transmembrane helix</keyword>
<dbReference type="PANTHER" id="PTHR27000">
    <property type="entry name" value="LEUCINE-RICH REPEAT RECEPTOR-LIKE PROTEIN KINASE FAMILY PROTEIN-RELATED"/>
    <property type="match status" value="1"/>
</dbReference>
<feature type="repeat" description="WD" evidence="23">
    <location>
        <begin position="903"/>
        <end position="942"/>
    </location>
</feature>
<keyword evidence="9 23" id="KW-0853">WD repeat</keyword>
<dbReference type="FunFam" id="2.130.10.10:FF:000360">
    <property type="entry name" value="DENN domain and WD repeat-containing protein SCD1"/>
    <property type="match status" value="1"/>
</dbReference>
<evidence type="ECO:0000256" key="15">
    <source>
        <dbReference type="ARBA" id="ARBA00022838"/>
    </source>
</evidence>
<dbReference type="GO" id="GO:0006952">
    <property type="term" value="P:defense response"/>
    <property type="evidence" value="ECO:0007669"/>
    <property type="project" value="UniProtKB-ARBA"/>
</dbReference>
<dbReference type="InterPro" id="IPR003591">
    <property type="entry name" value="Leu-rich_rpt_typical-subtyp"/>
</dbReference>
<dbReference type="Gene3D" id="3.80.10.10">
    <property type="entry name" value="Ribonuclease Inhibitor"/>
    <property type="match status" value="6"/>
</dbReference>
<evidence type="ECO:0000256" key="2">
    <source>
        <dbReference type="ARBA" id="ARBA00004479"/>
    </source>
</evidence>
<evidence type="ECO:0000256" key="1">
    <source>
        <dbReference type="ARBA" id="ARBA00004162"/>
    </source>
</evidence>
<dbReference type="Proteomes" id="UP000834106">
    <property type="component" value="Chromosome 1"/>
</dbReference>
<proteinExistence type="inferred from homology"/>
<keyword evidence="21" id="KW-0137">Centromere</keyword>
<evidence type="ECO:0000256" key="9">
    <source>
        <dbReference type="ARBA" id="ARBA00022574"/>
    </source>
</evidence>
<keyword evidence="19" id="KW-0675">Receptor</keyword>
<dbReference type="InterPro" id="IPR015943">
    <property type="entry name" value="WD40/YVTN_repeat-like_dom_sf"/>
</dbReference>
<dbReference type="PROSITE" id="PS51450">
    <property type="entry name" value="LRR"/>
    <property type="match status" value="2"/>
</dbReference>
<dbReference type="Gene3D" id="2.130.10.10">
    <property type="entry name" value="YVTN repeat-like/Quinoprotein amine dehydrogenase"/>
    <property type="match status" value="2"/>
</dbReference>
<dbReference type="InterPro" id="IPR036322">
    <property type="entry name" value="WD40_repeat_dom_sf"/>
</dbReference>
<keyword evidence="8" id="KW-1003">Cell membrane</keyword>
<dbReference type="InterPro" id="IPR020472">
    <property type="entry name" value="WD40_PAC1"/>
</dbReference>
<dbReference type="Pfam" id="PF00400">
    <property type="entry name" value="WD40"/>
    <property type="match status" value="5"/>
</dbReference>
<evidence type="ECO:0000256" key="18">
    <source>
        <dbReference type="ARBA" id="ARBA00023136"/>
    </source>
</evidence>
<sequence length="2196" mass="244985">MARIFEYFVVCGVGPEIRTLDGDKGYHGAGILYLPSLLDQYPPSDHSLYPPPPPQLPTCVLPAGVEFHSSGFNSNDPSTFPRSYPIVLTEGDGSKIYVSCIAFRDPVCEDIAEAYRIPANSYADKCICFVSRGPSFQILREALEEIFVLCFSASGSSKPLWEVIAYLVSNVPLPTPGMDRVLFAVENSLLAVEVPPKDGLPHADISFQPLVQCLDVDNFIKLFTAVLIERRILLRSNKYSVLTLVSEAICHLIYPFRWQHVYIPLLFFSGVDYIDAPTPYMMGLHSGVDTYGLMMDGVVVVDLEHNRITTSEDIPPIPEPEYSSLKDEIMKLLYPNVVLIDQMKDDYFSEQYPRSSSRPWGEDLNLQLRFIFLKFFASILGGYRNFIENTATHVFNTQAFLKKRSRSTNQPPDPMITQFLDSQGFLDYLERGLGSEENGNNLLDKLQDAIGRGQNPLSILPSLSAEPEIVTISDPGVGISGSGAKYCYDRFPSNIRTEEQEEKRKQILAAASGALELTGIHTPSSPSVPAGRDPKAESLSPRERAAERERMVLDIQVKLQGLWLRLLKLGATDDPLSSFEYGTILALIESDAEGIGGSGFVECIREHIHSGWTCQLTDEQFIAVKELLKTAISRATARNDMATIRDALEVSAEMYKRDMNNVSDYVQRHLRSLSIWEELRFWEGYFDCLLDRFSNKSTNYATLVTTQLIIVATHMAGLGLTDTDAWYMIETIAGKNNVGYKHLIKLRGFLSHIRKICIGYWGMHSVKSQSMSSYGLPSPRSQDAADGTQQSAEATGVGRSWVQSMFSRDTTSRTSSFSRPLSNENGTLHRDVSTAGQKKVQTNIRTLRGHSGAITALHCVTKREVWDLVGDREDAGFLISGSTDCTVRIWDPSIRGSELKATLKGHTKAVRAISSDRGKVVSGSDDQSVLVWDKQTAQLLEELKGHNSQVSIVRMLSGERVLTAAHDGTVKMWDVRTDTCVATVGRCPSSVLCMEYDDSTGILAAGGRDAVANIWDIRAGRQMHKLIGHSKWIRSIRMVGDTIITGSDDWTARLWSVSQGTCDAVLACHAGPVLCVEYSMSDKGIITGSTDGLLRFWENDEGSIRCIKNVTIHTASILSINAGEHWLGIGAADNSMSLFHRPQERIGGLSSTGSKMAGWQLYRTPQKAVAMVRCATSDLERKRIYTEINGFQGCIEEERGGLLEIKTYFRLMNGEADTELLSWIYGKESNCCNWERVTCDPTTSRVVELDLNNLRILKPLDLQDYFLNVSLFYPFKEIRILDLSGNDLWISANGAGFIKLKKLEKLNLALNAFNNSIFESLSTLKPLKFLNLSHNNFEGLLPVQDLSALWNLKILDLSHNRFEGNLSLQDTASLSQLRKLEHLDLGTNNFDKHILKSVSNLKSLIFLSLQQNDMEGPISSNELDSLNKNLEVLILRDNQLTGPLPIQDLTSFKNLKVLDLSKNNLAGSVPQIIGLMPSLSALSLAENNLTGFLPSKGFCELKNLQELDLSLNTFEGPLPHCFTNLSSIRVLDLSKNRFRGDISFIISNLTSLEYMSLKDNEFEGKLSLSLLANHSKLEIVELVNMGKMDVETEDSNWTPNFQLKVLLLSNCNLNKLSGNIPSFLSHQYRLKVIDLSHNNLRGNFPNWLLQKNVGLEVLNLRNNSLVGQLSLPPHQNNSIYWYDLSNNRLTGQVGEDMGRKLLSIEYLNLSRNYFDGTIPSSFCNMSNLIQLDLSFNNFYGELPKELIAGCIDLSVLKLSSNKFKGEIFATSFNLTSILVLRLEDNHFSGIVSNVIAKSSLMSILDISNNNISGEVNWISNMTGLMTVLMHNNFLTGRLPCQLEVYGLLDISHNSLSGPLPSCSNMLDHIVLQGNKFTGPIPDAFLNSSYLTVDMRDNLLSGTIPYSFDAVSNLRVLLLGSNQLNGSIPNHICNLNKVSMMDLSHNKFSGIIPHCINNISFGKFGIYDQVYSLHAYFTWIKHPISTYGNFLVRTYDQQNVDDLYNELVEVEFVTKGRPGSYKGDILNYMSGLDLSCNNLTGEIPREIGDLGSLHAANLSHNHLKGSIPKIVSRLSQIESLDLSYNRLSGEIPPELLNLHFLEVFSVAYNNLSGKIPEMKAQFGTFDRSSYEGNLYLCGLPLENQCSSIGESPKSSFSSERRDRKWYKIDIEDFYPTFIVSYIIFFLAAIAVFYMNLS</sequence>
<feature type="domain" description="UDENN" evidence="26">
    <location>
        <begin position="13"/>
        <end position="439"/>
    </location>
</feature>
<feature type="compositionally biased region" description="Low complexity" evidence="24">
    <location>
        <begin position="804"/>
        <end position="819"/>
    </location>
</feature>
<dbReference type="InterPro" id="IPR001194">
    <property type="entry name" value="cDENN_dom"/>
</dbReference>
<evidence type="ECO:0000256" key="10">
    <source>
        <dbReference type="ARBA" id="ARBA00022614"/>
    </source>
</evidence>
<dbReference type="GO" id="GO:0005886">
    <property type="term" value="C:plasma membrane"/>
    <property type="evidence" value="ECO:0007669"/>
    <property type="project" value="UniProtKB-SubCell"/>
</dbReference>
<dbReference type="Pfam" id="PF13855">
    <property type="entry name" value="LRR_8"/>
    <property type="match status" value="2"/>
</dbReference>
<evidence type="ECO:0000256" key="24">
    <source>
        <dbReference type="SAM" id="MobiDB-lite"/>
    </source>
</evidence>